<evidence type="ECO:0000313" key="2">
    <source>
        <dbReference type="EMBL" id="XCF10691.1"/>
    </source>
</evidence>
<dbReference type="Pfam" id="PF13403">
    <property type="entry name" value="Hint_2"/>
    <property type="match status" value="1"/>
</dbReference>
<name>A0AAU8C4T7_9RHOB</name>
<reference evidence="2" key="2">
    <citation type="submission" date="2024-06" db="EMBL/GenBank/DDBJ databases">
        <authorList>
            <person name="Deng Y."/>
        </authorList>
    </citation>
    <scope>NUCLEOTIDE SEQUENCE</scope>
    <source>
        <strain evidence="2">TCYB15</strain>
    </source>
</reference>
<dbReference type="KEGG" id="suly:ABM428_02325"/>
<reference evidence="2" key="1">
    <citation type="journal article" date="2020" name="Int. J. Syst. Evol. Microbiol.">
        <title>Notification of changes in taxonomic opinion previously published outside the IJSEM.</title>
        <authorList>
            <person name="Oren A."/>
            <person name="Garrity G."/>
        </authorList>
    </citation>
    <scope>NUCLEOTIDE SEQUENCE</scope>
    <source>
        <strain evidence="2">TCYB15</strain>
    </source>
</reference>
<dbReference type="InterPro" id="IPR006141">
    <property type="entry name" value="Intein_N"/>
</dbReference>
<dbReference type="EMBL" id="CP159193">
    <property type="protein sequence ID" value="XCF10691.1"/>
    <property type="molecule type" value="Genomic_DNA"/>
</dbReference>
<gene>
    <name evidence="2" type="ORF">ABM428_02325</name>
</gene>
<sequence length="378" mass="40118">MASFFAFGIDVINNPAVSTNSSAGQDGAGQMTLSGGSQPFADDAIIEFITQNETADGELDGGSSFIGIKVYASAADYNAGIVQYNYVPMNPGQSANIQSDVSGLGDTYVRFNANVLVPRTESGANDPSAPTFGNLLVAPGTNAGDNIGTLKIDRNTDQDFDGDGSIASGTLEDGNGKFYVGNTVPCFTAGSLIATAKGDTPVEHLKAGDAVITRDHGMQKVSWVGARQLTAAELVVYPHLRPVLITAGALGAGTPERDLIVSPNHRIFLSDARSMLHFGQDEVLVAAKHLVNGDTIRTFTPSSVQYVHLMFESHQLVLSDGAWTESFQPGVETLQSIGQAQRDEILALFPSLSEEIGIQQYNAARNTLKRHEARLLRL</sequence>
<dbReference type="InterPro" id="IPR036844">
    <property type="entry name" value="Hint_dom_sf"/>
</dbReference>
<evidence type="ECO:0000259" key="1">
    <source>
        <dbReference type="Pfam" id="PF13403"/>
    </source>
</evidence>
<dbReference type="InterPro" id="IPR028992">
    <property type="entry name" value="Hedgehog/Intein_dom"/>
</dbReference>
<dbReference type="SUPFAM" id="SSF51294">
    <property type="entry name" value="Hedgehog/intein (Hint) domain"/>
    <property type="match status" value="1"/>
</dbReference>
<dbReference type="PROSITE" id="PS50817">
    <property type="entry name" value="INTEIN_N_TER"/>
    <property type="match status" value="1"/>
</dbReference>
<dbReference type="RefSeq" id="WP_353628123.1">
    <property type="nucleotide sequence ID" value="NZ_CP159193.1"/>
</dbReference>
<organism evidence="2">
    <name type="scientific">Sulfitobacter sp. TCYB15</name>
    <dbReference type="NCBI Taxonomy" id="3229275"/>
    <lineage>
        <taxon>Bacteria</taxon>
        <taxon>Pseudomonadati</taxon>
        <taxon>Pseudomonadota</taxon>
        <taxon>Alphaproteobacteria</taxon>
        <taxon>Rhodobacterales</taxon>
        <taxon>Roseobacteraceae</taxon>
        <taxon>Sulfitobacter</taxon>
    </lineage>
</organism>
<accession>A0AAU8C4T7</accession>
<protein>
    <submittedName>
        <fullName evidence="2">Hint domain-containing protein</fullName>
    </submittedName>
</protein>
<feature type="domain" description="Hedgehog/Intein (Hint)" evidence="1">
    <location>
        <begin position="185"/>
        <end position="330"/>
    </location>
</feature>
<proteinExistence type="predicted"/>
<dbReference type="Gene3D" id="2.170.16.10">
    <property type="entry name" value="Hedgehog/Intein (Hint) domain"/>
    <property type="match status" value="1"/>
</dbReference>
<dbReference type="AlphaFoldDB" id="A0AAU8C4T7"/>
<dbReference type="GO" id="GO:0016539">
    <property type="term" value="P:intein-mediated protein splicing"/>
    <property type="evidence" value="ECO:0007669"/>
    <property type="project" value="InterPro"/>
</dbReference>